<evidence type="ECO:0000313" key="2">
    <source>
        <dbReference type="EMBL" id="CAK7900335.1"/>
    </source>
</evidence>
<protein>
    <recommendedName>
        <fullName evidence="4">SGNH hydrolase-type esterase domain-containing protein</fullName>
    </recommendedName>
</protein>
<dbReference type="InterPro" id="IPR036514">
    <property type="entry name" value="SGNH_hydro_sf"/>
</dbReference>
<accession>A0AAV1T3J9</accession>
<reference evidence="2" key="1">
    <citation type="submission" date="2024-01" db="EMBL/GenBank/DDBJ databases">
        <authorList>
            <person name="Webb A."/>
        </authorList>
    </citation>
    <scope>NUCLEOTIDE SEQUENCE</scope>
    <source>
        <strain evidence="2">Pm1</strain>
    </source>
</reference>
<sequence length="248" mass="27267">MMTSLRNFLTLLWWHICHCITYYVHMRLLPPSSQFFHKVVIIGSDFAAGIGDDLTLGGAAGAGVANYLEKIVASDDKVRHTWAVINAGAPGSMTADWPMSSPKKYFKSVFTSNAMSDASIVIILLGSTEIRKHPGAAGSEIHRNLVEICDTLQKKSKQVCLATIASPCPLDTGMDNGSSTTVNTALEHFCKSTSMDAAPVILGPRLDTYAFRRESARSFDKYHFNSQSYRQLAYNTADFLIPMMMAEE</sequence>
<dbReference type="Gene3D" id="3.40.50.1110">
    <property type="entry name" value="SGNH hydrolase"/>
    <property type="match status" value="1"/>
</dbReference>
<gene>
    <name evidence="2" type="ORF">PM001_LOCUS2056</name>
</gene>
<dbReference type="CDD" id="cd00229">
    <property type="entry name" value="SGNH_hydrolase"/>
    <property type="match status" value="1"/>
</dbReference>
<keyword evidence="1" id="KW-0732">Signal</keyword>
<dbReference type="Proteomes" id="UP001162060">
    <property type="component" value="Unassembled WGS sequence"/>
</dbReference>
<organism evidence="2 3">
    <name type="scientific">Peronospora matthiolae</name>
    <dbReference type="NCBI Taxonomy" id="2874970"/>
    <lineage>
        <taxon>Eukaryota</taxon>
        <taxon>Sar</taxon>
        <taxon>Stramenopiles</taxon>
        <taxon>Oomycota</taxon>
        <taxon>Peronosporomycetes</taxon>
        <taxon>Peronosporales</taxon>
        <taxon>Peronosporaceae</taxon>
        <taxon>Peronospora</taxon>
    </lineage>
</organism>
<evidence type="ECO:0000313" key="3">
    <source>
        <dbReference type="Proteomes" id="UP001162060"/>
    </source>
</evidence>
<feature type="chain" id="PRO_5043729591" description="SGNH hydrolase-type esterase domain-containing protein" evidence="1">
    <location>
        <begin position="20"/>
        <end position="248"/>
    </location>
</feature>
<feature type="signal peptide" evidence="1">
    <location>
        <begin position="1"/>
        <end position="19"/>
    </location>
</feature>
<dbReference type="EMBL" id="CAKLBY020000016">
    <property type="protein sequence ID" value="CAK7900335.1"/>
    <property type="molecule type" value="Genomic_DNA"/>
</dbReference>
<evidence type="ECO:0000256" key="1">
    <source>
        <dbReference type="SAM" id="SignalP"/>
    </source>
</evidence>
<evidence type="ECO:0008006" key="4">
    <source>
        <dbReference type="Google" id="ProtNLM"/>
    </source>
</evidence>
<proteinExistence type="predicted"/>
<dbReference type="AlphaFoldDB" id="A0AAV1T3J9"/>
<name>A0AAV1T3J9_9STRA</name>
<comment type="caution">
    <text evidence="2">The sequence shown here is derived from an EMBL/GenBank/DDBJ whole genome shotgun (WGS) entry which is preliminary data.</text>
</comment>
<dbReference type="SUPFAM" id="SSF52266">
    <property type="entry name" value="SGNH hydrolase"/>
    <property type="match status" value="1"/>
</dbReference>